<dbReference type="Proteomes" id="UP001280897">
    <property type="component" value="Unassembled WGS sequence"/>
</dbReference>
<gene>
    <name evidence="1" type="ORF">R0G89_10435</name>
</gene>
<proteinExistence type="predicted"/>
<reference evidence="1" key="1">
    <citation type="journal article" date="2023" name="PeerJ">
        <title>Selection and evaluation of lactic acid bacteria from chicken feces in Thailand as potential probiotics.</title>
        <authorList>
            <person name="Khurajog B."/>
            <person name="Disastra Y."/>
            <person name="Lawwyne L.D."/>
            <person name="Sirichokchatchawan W."/>
            <person name="Niyomtham W."/>
            <person name="Yindee J."/>
            <person name="Hampson D.J."/>
            <person name="Prapasarakul N."/>
        </authorList>
    </citation>
    <scope>NUCLEOTIDE SEQUENCE</scope>
    <source>
        <strain evidence="1">BF9</strain>
    </source>
</reference>
<organism evidence="1 2">
    <name type="scientific">Pediococcus acidilactici</name>
    <dbReference type="NCBI Taxonomy" id="1254"/>
    <lineage>
        <taxon>Bacteria</taxon>
        <taxon>Bacillati</taxon>
        <taxon>Bacillota</taxon>
        <taxon>Bacilli</taxon>
        <taxon>Lactobacillales</taxon>
        <taxon>Lactobacillaceae</taxon>
        <taxon>Pediococcus</taxon>
        <taxon>Pediococcus acidilactici group</taxon>
    </lineage>
</organism>
<comment type="caution">
    <text evidence="1">The sequence shown here is derived from an EMBL/GenBank/DDBJ whole genome shotgun (WGS) entry which is preliminary data.</text>
</comment>
<evidence type="ECO:0000313" key="2">
    <source>
        <dbReference type="Proteomes" id="UP001280897"/>
    </source>
</evidence>
<dbReference type="EMBL" id="JAWJAV010000011">
    <property type="protein sequence ID" value="MDV2622117.1"/>
    <property type="molecule type" value="Genomic_DNA"/>
</dbReference>
<evidence type="ECO:0000313" key="1">
    <source>
        <dbReference type="EMBL" id="MDV2622117.1"/>
    </source>
</evidence>
<dbReference type="RefSeq" id="WP_008842192.1">
    <property type="nucleotide sequence ID" value="NZ_CP021484.1"/>
</dbReference>
<accession>A0AAW8YIY7</accession>
<name>A0AAW8YIY7_PEDAC</name>
<dbReference type="AlphaFoldDB" id="A0AAW8YIY7"/>
<sequence>MTSPEKLNQKVKILKRDCEFLNIDEKNMPRDGREIDFKDIEKVRPKVKSITNKLMNNHADLMNKLEHL</sequence>
<reference evidence="1" key="2">
    <citation type="submission" date="2023-10" db="EMBL/GenBank/DDBJ databases">
        <authorList>
            <person name="Khurajog B."/>
        </authorList>
    </citation>
    <scope>NUCLEOTIDE SEQUENCE</scope>
    <source>
        <strain evidence="1">BF9</strain>
    </source>
</reference>
<protein>
    <submittedName>
        <fullName evidence="1">AbrB family transcriptional regulator</fullName>
    </submittedName>
</protein>